<feature type="transmembrane region" description="Helical" evidence="8">
    <location>
        <begin position="292"/>
        <end position="318"/>
    </location>
</feature>
<keyword evidence="5 8" id="KW-0812">Transmembrane</keyword>
<feature type="transmembrane region" description="Helical" evidence="8">
    <location>
        <begin position="164"/>
        <end position="182"/>
    </location>
</feature>
<evidence type="ECO:0000256" key="6">
    <source>
        <dbReference type="ARBA" id="ARBA00022989"/>
    </source>
</evidence>
<dbReference type="EMBL" id="WHNW01000005">
    <property type="protein sequence ID" value="MPV86281.1"/>
    <property type="molecule type" value="Genomic_DNA"/>
</dbReference>
<keyword evidence="6 8" id="KW-1133">Transmembrane helix</keyword>
<keyword evidence="4" id="KW-1003">Cell membrane</keyword>
<evidence type="ECO:0000256" key="7">
    <source>
        <dbReference type="ARBA" id="ARBA00023136"/>
    </source>
</evidence>
<evidence type="ECO:0000313" key="9">
    <source>
        <dbReference type="EMBL" id="MPV86281.1"/>
    </source>
</evidence>
<evidence type="ECO:0000313" key="10">
    <source>
        <dbReference type="Proteomes" id="UP000471298"/>
    </source>
</evidence>
<evidence type="ECO:0000256" key="2">
    <source>
        <dbReference type="ARBA" id="ARBA00005658"/>
    </source>
</evidence>
<evidence type="ECO:0000256" key="3">
    <source>
        <dbReference type="ARBA" id="ARBA00022448"/>
    </source>
</evidence>
<keyword evidence="3" id="KW-0813">Transport</keyword>
<comment type="similarity">
    <text evidence="2">Belongs to the BCCT transporter (TC 2.A.15) family.</text>
</comment>
<feature type="transmembrane region" description="Helical" evidence="8">
    <location>
        <begin position="105"/>
        <end position="126"/>
    </location>
</feature>
<feature type="transmembrane region" description="Helical" evidence="8">
    <location>
        <begin position="442"/>
        <end position="465"/>
    </location>
</feature>
<dbReference type="Proteomes" id="UP000471298">
    <property type="component" value="Unassembled WGS sequence"/>
</dbReference>
<dbReference type="RefSeq" id="WP_152810278.1">
    <property type="nucleotide sequence ID" value="NZ_WHNW01000005.1"/>
</dbReference>
<feature type="transmembrane region" description="Helical" evidence="8">
    <location>
        <begin position="544"/>
        <end position="565"/>
    </location>
</feature>
<comment type="subcellular location">
    <subcellularLocation>
        <location evidence="1">Cell membrane</location>
        <topology evidence="1">Multi-pass membrane protein</topology>
    </subcellularLocation>
</comment>
<protein>
    <submittedName>
        <fullName evidence="9">BCCT family transporter</fullName>
    </submittedName>
</protein>
<feature type="transmembrane region" description="Helical" evidence="8">
    <location>
        <begin position="260"/>
        <end position="280"/>
    </location>
</feature>
<evidence type="ECO:0000256" key="5">
    <source>
        <dbReference type="ARBA" id="ARBA00022692"/>
    </source>
</evidence>
<organism evidence="9 10">
    <name type="scientific">Ostreibacterium oceani</name>
    <dbReference type="NCBI Taxonomy" id="2654998"/>
    <lineage>
        <taxon>Bacteria</taxon>
        <taxon>Pseudomonadati</taxon>
        <taxon>Pseudomonadota</taxon>
        <taxon>Gammaproteobacteria</taxon>
        <taxon>Cardiobacteriales</taxon>
        <taxon>Ostreibacteriaceae</taxon>
        <taxon>Ostreibacterium</taxon>
    </lineage>
</organism>
<dbReference type="GO" id="GO:0022857">
    <property type="term" value="F:transmembrane transporter activity"/>
    <property type="evidence" value="ECO:0007669"/>
    <property type="project" value="InterPro"/>
</dbReference>
<keyword evidence="7 8" id="KW-0472">Membrane</keyword>
<feature type="transmembrane region" description="Helical" evidence="8">
    <location>
        <begin position="33"/>
        <end position="54"/>
    </location>
</feature>
<dbReference type="GO" id="GO:0005886">
    <property type="term" value="C:plasma membrane"/>
    <property type="evidence" value="ECO:0007669"/>
    <property type="project" value="UniProtKB-SubCell"/>
</dbReference>
<feature type="transmembrane region" description="Helical" evidence="8">
    <location>
        <begin position="499"/>
        <end position="532"/>
    </location>
</feature>
<feature type="transmembrane region" description="Helical" evidence="8">
    <location>
        <begin position="66"/>
        <end position="85"/>
    </location>
</feature>
<comment type="caution">
    <text evidence="9">The sequence shown here is derived from an EMBL/GenBank/DDBJ whole genome shotgun (WGS) entry which is preliminary data.</text>
</comment>
<dbReference type="InParanoid" id="A0A6N7EUP7"/>
<reference evidence="9 10" key="1">
    <citation type="submission" date="2019-10" db="EMBL/GenBank/DDBJ databases">
        <title>Cardiobacteriales fam. a chemoheterotrophic member of the order Cardiobacteriales, and proposal of Cardiobacteriales fam. nov.</title>
        <authorList>
            <person name="Wang C."/>
        </authorList>
    </citation>
    <scope>NUCLEOTIDE SEQUENCE [LARGE SCALE GENOMIC DNA]</scope>
    <source>
        <strain evidence="9 10">ML27</strain>
    </source>
</reference>
<dbReference type="Pfam" id="PF02028">
    <property type="entry name" value="BCCT"/>
    <property type="match status" value="2"/>
</dbReference>
<proteinExistence type="inferred from homology"/>
<dbReference type="PANTHER" id="PTHR30047">
    <property type="entry name" value="HIGH-AFFINITY CHOLINE TRANSPORT PROTEIN-RELATED"/>
    <property type="match status" value="1"/>
</dbReference>
<gene>
    <name evidence="9" type="ORF">GCU85_06000</name>
</gene>
<sequence>MSIKEPFTDVDIPTANTGFYEGQSIPLASISKLIMVVLVLWALIWSDSAGAILSSTKWDSLNIFNTFYIISVGAFAVFLFIIAAIPNSGRRRLSINNEGPEFSRFSWFAMMFGAGLGVGLMVFATAEPIWLWGSNPETVAGKVTGNTAEGLTAGYRYTFLHYGFHAWAIYVAAGLSMCYYAYTRGMPLTIRSALTPLFGRHVNGPLGAVIDIVGVIATILGVAVTIGFGVSQFINGLYAISGMEWMMDLTGEAPTPNRVGLIAGLIVIMAMSILSAVSGVGRGIKWLSNGNLVMSLILLMTFVIFGSFAFAMTTYGAALGDYLLHFFQLSFGAHGPQSVAEFSALPAVQQTGLSSEDLQAVYASATNAWGSLDSFRESLPENLASLPETTTAALYEAGTDGRLFGWQAGWTTFYWAWWIAFAPFVGLFLARISKGRTIREFVLGAVIAPSLVCWLWMTILGGTAIDLELTGVAEGAITGAENTAKLFVTLGYMLGDGSIILKSITIMSIVLILTFLVTSADSGILVINTIVSGGEEESDIRHRIIWGIVLTSVIGVLLFAGGGGLSALQDAMIIGALPFTIIMVLMCISLGKALYNDYRRESAE</sequence>
<dbReference type="InterPro" id="IPR000060">
    <property type="entry name" value="BCCT_transptr"/>
</dbReference>
<evidence type="ECO:0000256" key="1">
    <source>
        <dbReference type="ARBA" id="ARBA00004651"/>
    </source>
</evidence>
<feature type="transmembrane region" description="Helical" evidence="8">
    <location>
        <begin position="208"/>
        <end position="240"/>
    </location>
</feature>
<evidence type="ECO:0000256" key="8">
    <source>
        <dbReference type="SAM" id="Phobius"/>
    </source>
</evidence>
<name>A0A6N7EUP7_9GAMM</name>
<feature type="transmembrane region" description="Helical" evidence="8">
    <location>
        <begin position="571"/>
        <end position="595"/>
    </location>
</feature>
<feature type="transmembrane region" description="Helical" evidence="8">
    <location>
        <begin position="412"/>
        <end position="430"/>
    </location>
</feature>
<dbReference type="PANTHER" id="PTHR30047:SF7">
    <property type="entry name" value="HIGH-AFFINITY CHOLINE TRANSPORT PROTEIN"/>
    <property type="match status" value="1"/>
</dbReference>
<accession>A0A6N7EUP7</accession>
<evidence type="ECO:0000256" key="4">
    <source>
        <dbReference type="ARBA" id="ARBA00022475"/>
    </source>
</evidence>
<dbReference type="AlphaFoldDB" id="A0A6N7EUP7"/>
<keyword evidence="10" id="KW-1185">Reference proteome</keyword>